<dbReference type="UniPathway" id="UPA00143"/>
<evidence type="ECO:0000256" key="6">
    <source>
        <dbReference type="ARBA" id="ARBA00017157"/>
    </source>
</evidence>
<dbReference type="CDD" id="cd16491">
    <property type="entry name" value="RING-CH-C4HC3_LTN1"/>
    <property type="match status" value="1"/>
</dbReference>
<comment type="catalytic activity">
    <reaction evidence="1">
        <text>S-ubiquitinyl-[E2 ubiquitin-conjugating enzyme]-L-cysteine + [acceptor protein]-L-lysine = [E2 ubiquitin-conjugating enzyme]-L-cysteine + N(6)-ubiquitinyl-[acceptor protein]-L-lysine.</text>
        <dbReference type="EC" id="2.3.2.27"/>
    </reaction>
</comment>
<evidence type="ECO:0000256" key="13">
    <source>
        <dbReference type="ARBA" id="ARBA00022833"/>
    </source>
</evidence>
<protein>
    <recommendedName>
        <fullName evidence="6">E3 ubiquitin-protein ligase listerin</fullName>
        <ecNumber evidence="5">2.3.2.27</ecNumber>
    </recommendedName>
</protein>
<dbReference type="OrthoDB" id="6108at2759"/>
<organism evidence="18 19">
    <name type="scientific">Pterulicium gracile</name>
    <dbReference type="NCBI Taxonomy" id="1884261"/>
    <lineage>
        <taxon>Eukaryota</taxon>
        <taxon>Fungi</taxon>
        <taxon>Dikarya</taxon>
        <taxon>Basidiomycota</taxon>
        <taxon>Agaricomycotina</taxon>
        <taxon>Agaricomycetes</taxon>
        <taxon>Agaricomycetidae</taxon>
        <taxon>Agaricales</taxon>
        <taxon>Pleurotineae</taxon>
        <taxon>Pterulaceae</taxon>
        <taxon>Pterulicium</taxon>
    </lineage>
</organism>
<feature type="region of interest" description="Disordered" evidence="16">
    <location>
        <begin position="1"/>
        <end position="72"/>
    </location>
</feature>
<dbReference type="InterPro" id="IPR054478">
    <property type="entry name" value="LTN1_UBC"/>
</dbReference>
<evidence type="ECO:0000256" key="12">
    <source>
        <dbReference type="ARBA" id="ARBA00022786"/>
    </source>
</evidence>
<dbReference type="GO" id="GO:0043023">
    <property type="term" value="F:ribosomal large subunit binding"/>
    <property type="evidence" value="ECO:0007669"/>
    <property type="project" value="TreeGrafter"/>
</dbReference>
<dbReference type="InterPro" id="IPR001841">
    <property type="entry name" value="Znf_RING"/>
</dbReference>
<evidence type="ECO:0000256" key="15">
    <source>
        <dbReference type="PROSITE-ProRule" id="PRU00175"/>
    </source>
</evidence>
<keyword evidence="9" id="KW-0479">Metal-binding</keyword>
<evidence type="ECO:0000256" key="16">
    <source>
        <dbReference type="SAM" id="MobiDB-lite"/>
    </source>
</evidence>
<dbReference type="Pfam" id="PF22999">
    <property type="entry name" value="LTN1_E3_ligase_6th"/>
    <property type="match status" value="1"/>
</dbReference>
<dbReference type="PANTHER" id="PTHR12389">
    <property type="entry name" value="ZINC FINGER PROTEIN 294"/>
    <property type="match status" value="1"/>
</dbReference>
<dbReference type="GO" id="GO:0061630">
    <property type="term" value="F:ubiquitin protein ligase activity"/>
    <property type="evidence" value="ECO:0007669"/>
    <property type="project" value="UniProtKB-EC"/>
</dbReference>
<evidence type="ECO:0000313" key="19">
    <source>
        <dbReference type="Proteomes" id="UP000305067"/>
    </source>
</evidence>
<sequence length="2008" mass="218033">MPKATKSSASSGTRKKHARKAVGDAEEPSAPSSSKGRGPQKAKPNKKQRGQKSEPPRVKQYIAPSKPLPVQRDPLDVISGLQASLPGELVVALRSLGKKATVTRVRALEELDSGRWVRDASTSKQEDRAEGEAEDAEGDGVELMTRWLPVWAHHLPSLLTHHDRRIRLLSSTLSSRLLSHPQVRTLFSEEYGTDELVRGCMVLAANDVDPGVRTVAGRGLKEYVTALSQSSGNNHEEEQQKEHLRLAHLTQSLIHQTILSPLITHARINPPPPPPPQETIRAPAKGPARTAKQQGKVNQQQPQQTKGQKGYVAAATPLPAPAAGGGGDDEEGEDDKKARLRVGALGALRWSIGLGGPASAPLLALLSDSTFWSALHLRVDCPFVEEGVEVLGAGQPLVRRAAWGLVVGLVKSGMFSASTSTATDASASADIADDPTESTAFRAAAASLTPDDATTTTSDDTDRSAILALASTAILRSAWSESEGAVLSGRGSEFWEGVLGFLRAHPNAWLAEASYPYPSEKTSVHEEHVEDAEDDEHEDSGAEDEEEEDPVAAAPPTASPSDSSTSPSGSKAYAAFLEFLATGCRGNPVQGYPAVLVVLSGIPDEILLPAQPLFTALWSVLSNPATLNAGTHAPPVIPTLAPFIPGARTPARGKPAPTVSTPTTSTPPPIVSSPPGPGSRTPILRTATPAPRVKPVKPGTAWAACVLECAVYVLKRSYAVSEGGVDSDVNALVVEQAMAIWDECVGLDAQKGKGVKVDREAVVRSVGRVVRGFLRDGEESRVFGVGKKLQEALVKRAREDVEKLSKTAEGNDSEVWRAIRVLGEEGVQVDSWKLRNVVLEDVLGFFSKQEQQGASGVLREGLDEVGGDVWADGGVGNMVDDLLLSIASGSEAFSTQQLDLIVAYFAARSRASDPGAQDQVNTVWNTFLLSITSSNGITVLHSLLRPLTVEAPALSADATQSSELVPRFGLRYQDKGAGSDEKVQSFLRTLVHELTHPNPGASDVDSKTRSDVAAGMVRCHAMFMSEETLLLLVDDVVSRFRELGNLPSGKRDIDSTRTCIELLNVFVGLREELVTALVRGTDVMARVLVIGWFGGVVFGFGFGDVDGVRVGARSLWDALKEGGEMDAVRSEVVERVKGLVNTAISPEDVLSVIDSQHLQQWGFTLSIEDVLPSRDELDNALRTLNSYLPDFTPEQIQSLRVTNVLIPPSSLAPSSLKSDEKHDNPLDAPYIRYALSLIHNRQVPLRKGNEWMLRHVLLLDTVFSDLIDIGSTGPAPVASANEDLDEEEMRTVRGVSKMLRKSSTYLLVRLESDAGEVAWKMGDQMLRRGASGQGSSGEKGEGVKAVVSDALDAALTAEKDEKDEQLAWAPRVLERVLVHALEGMRREDADKWVRFGRTLEKTSPQASLSILSAVNKVTPAAPLLDRYRNELAASLLGIKTSQVSSEGLKALYKLNALAPELTESDVVFLPQARAVNLMKVCQKWIGGSEEEAGDDEGDDDDEEAGEEVESEMTAVFANVVTILQSVPGSHWSFMFDVVENNLENASTADTESVLVCSRTLRLLSVILDVVESNGSLREDYWERREKGILRLVRDMVVTKQDSSRVSSSRPQSLCREQALSIVQVLPESLIESDTLPAMCHLLSASSSIPVQRMAYRLLQVAAKKRTETMVLEVGVDTERNFTAKIPVELLELVVGSDVDVDSPLTDETSEQAVFGYLLSWMITFDLFENASFKVKSDYIEQLKAVDAVSDHLIPMLFSILGLDRGLSSAIKMDSWGVEEFFVHAYEPGMPYSIQVLAGHLYYRALLTLPSLVYSWIMECKDRQLSAAVHTYTSQYFSPILISTELALLKNPQTMGSAEESLEDENFTVKVFPSVNEVMASYLVDEHQLELKLKVPGALPLQRIEVKEVKKVGVDDLRWRAWMLSVQQIIWSRNGSIADALRLFKKNVMSHFAGQVECAICYSTISMIDGQLPRKPCKTCKNKFHSGCLYKWFNSSHSSSCPLCRSDIL</sequence>
<dbReference type="EMBL" id="ML178895">
    <property type="protein sequence ID" value="TFK95291.1"/>
    <property type="molecule type" value="Genomic_DNA"/>
</dbReference>
<keyword evidence="12" id="KW-0833">Ubl conjugation pathway</keyword>
<dbReference type="GO" id="GO:1990112">
    <property type="term" value="C:RQC complex"/>
    <property type="evidence" value="ECO:0007669"/>
    <property type="project" value="InterPro"/>
</dbReference>
<dbReference type="FunFam" id="3.30.40.10:FF:000038">
    <property type="entry name" value="E3 ubiquitin-protein ligase listerin"/>
    <property type="match status" value="1"/>
</dbReference>
<feature type="region of interest" description="Disordered" evidence="16">
    <location>
        <begin position="117"/>
        <end position="138"/>
    </location>
</feature>
<dbReference type="GO" id="GO:0016567">
    <property type="term" value="P:protein ubiquitination"/>
    <property type="evidence" value="ECO:0007669"/>
    <property type="project" value="UniProtKB-UniPathway"/>
</dbReference>
<evidence type="ECO:0000256" key="8">
    <source>
        <dbReference type="ARBA" id="ARBA00022679"/>
    </source>
</evidence>
<feature type="compositionally biased region" description="Basic residues" evidence="16">
    <location>
        <begin position="38"/>
        <end position="50"/>
    </location>
</feature>
<evidence type="ECO:0000256" key="14">
    <source>
        <dbReference type="ARBA" id="ARBA00055150"/>
    </source>
</evidence>
<feature type="compositionally biased region" description="Polar residues" evidence="16">
    <location>
        <begin position="1"/>
        <end position="12"/>
    </location>
</feature>
<comment type="subcellular location">
    <subcellularLocation>
        <location evidence="2">Cytoplasm</location>
        <location evidence="2">Cytosol</location>
    </subcellularLocation>
</comment>
<keyword evidence="11 15" id="KW-0863">Zinc-finger</keyword>
<dbReference type="GO" id="GO:0005829">
    <property type="term" value="C:cytosol"/>
    <property type="evidence" value="ECO:0007669"/>
    <property type="project" value="UniProtKB-SubCell"/>
</dbReference>
<dbReference type="Pfam" id="PF23009">
    <property type="entry name" value="UBC_like"/>
    <property type="match status" value="1"/>
</dbReference>
<feature type="compositionally biased region" description="Low complexity" evidence="16">
    <location>
        <begin position="292"/>
        <end position="311"/>
    </location>
</feature>
<dbReference type="GO" id="GO:0072344">
    <property type="term" value="P:rescue of stalled ribosome"/>
    <property type="evidence" value="ECO:0007669"/>
    <property type="project" value="TreeGrafter"/>
</dbReference>
<evidence type="ECO:0000256" key="3">
    <source>
        <dbReference type="ARBA" id="ARBA00004906"/>
    </source>
</evidence>
<dbReference type="PROSITE" id="PS50089">
    <property type="entry name" value="ZF_RING_2"/>
    <property type="match status" value="1"/>
</dbReference>
<dbReference type="Proteomes" id="UP000305067">
    <property type="component" value="Unassembled WGS sequence"/>
</dbReference>
<keyword evidence="13" id="KW-0862">Zinc</keyword>
<dbReference type="InterPro" id="IPR054477">
    <property type="entry name" value="LTN1_E3_ligase_6th"/>
</dbReference>
<dbReference type="InterPro" id="IPR039804">
    <property type="entry name" value="RING-CH-C4HC3_LTN1"/>
</dbReference>
<feature type="region of interest" description="Disordered" evidence="16">
    <location>
        <begin position="316"/>
        <end position="335"/>
    </location>
</feature>
<evidence type="ECO:0000256" key="10">
    <source>
        <dbReference type="ARBA" id="ARBA00022737"/>
    </source>
</evidence>
<proteinExistence type="inferred from homology"/>
<evidence type="ECO:0000256" key="2">
    <source>
        <dbReference type="ARBA" id="ARBA00004514"/>
    </source>
</evidence>
<keyword evidence="19" id="KW-1185">Reference proteome</keyword>
<keyword evidence="7" id="KW-0963">Cytoplasm</keyword>
<dbReference type="EC" id="2.3.2.27" evidence="5"/>
<evidence type="ECO:0000256" key="7">
    <source>
        <dbReference type="ARBA" id="ARBA00022490"/>
    </source>
</evidence>
<dbReference type="InterPro" id="IPR011016">
    <property type="entry name" value="Znf_RING-CH"/>
</dbReference>
<comment type="similarity">
    <text evidence="4">Belongs to the LTN1 family.</text>
</comment>
<dbReference type="InterPro" id="IPR013083">
    <property type="entry name" value="Znf_RING/FYVE/PHD"/>
</dbReference>
<dbReference type="GO" id="GO:1990116">
    <property type="term" value="P:ribosome-associated ubiquitin-dependent protein catabolic process"/>
    <property type="evidence" value="ECO:0007669"/>
    <property type="project" value="InterPro"/>
</dbReference>
<evidence type="ECO:0000259" key="17">
    <source>
        <dbReference type="PROSITE" id="PS50089"/>
    </source>
</evidence>
<name>A0A5C3Q0G1_9AGAR</name>
<accession>A0A5C3Q0G1</accession>
<dbReference type="STRING" id="1884261.A0A5C3Q0G1"/>
<dbReference type="SUPFAM" id="SSF57850">
    <property type="entry name" value="RING/U-box"/>
    <property type="match status" value="1"/>
</dbReference>
<feature type="domain" description="RING-type" evidence="17">
    <location>
        <begin position="1957"/>
        <end position="2004"/>
    </location>
</feature>
<feature type="region of interest" description="Disordered" evidence="16">
    <location>
        <begin position="264"/>
        <end position="311"/>
    </location>
</feature>
<comment type="pathway">
    <text evidence="3">Protein modification; protein ubiquitination.</text>
</comment>
<feature type="compositionally biased region" description="Pro residues" evidence="16">
    <location>
        <begin position="665"/>
        <end position="677"/>
    </location>
</feature>
<evidence type="ECO:0000313" key="18">
    <source>
        <dbReference type="EMBL" id="TFK95291.1"/>
    </source>
</evidence>
<dbReference type="Gene3D" id="3.30.40.10">
    <property type="entry name" value="Zinc/RING finger domain, C3HC4 (zinc finger)"/>
    <property type="match status" value="1"/>
</dbReference>
<evidence type="ECO:0000256" key="4">
    <source>
        <dbReference type="ARBA" id="ARBA00007997"/>
    </source>
</evidence>
<gene>
    <name evidence="18" type="ORF">BDV98DRAFT_537843</name>
</gene>
<evidence type="ECO:0000256" key="1">
    <source>
        <dbReference type="ARBA" id="ARBA00000900"/>
    </source>
</evidence>
<feature type="region of interest" description="Disordered" evidence="16">
    <location>
        <begin position="520"/>
        <end position="567"/>
    </location>
</feature>
<feature type="compositionally biased region" description="Acidic residues" evidence="16">
    <location>
        <begin position="529"/>
        <end position="550"/>
    </location>
</feature>
<dbReference type="SMART" id="SM00744">
    <property type="entry name" value="RINGv"/>
    <property type="match status" value="1"/>
</dbReference>
<evidence type="ECO:0000256" key="11">
    <source>
        <dbReference type="ARBA" id="ARBA00022771"/>
    </source>
</evidence>
<feature type="region of interest" description="Disordered" evidence="16">
    <location>
        <begin position="650"/>
        <end position="681"/>
    </location>
</feature>
<dbReference type="InterPro" id="IPR039795">
    <property type="entry name" value="LTN1/Rkr1"/>
</dbReference>
<feature type="region of interest" description="Disordered" evidence="16">
    <location>
        <begin position="1488"/>
        <end position="1508"/>
    </location>
</feature>
<feature type="compositionally biased region" description="Low complexity" evidence="16">
    <location>
        <begin position="551"/>
        <end position="567"/>
    </location>
</feature>
<dbReference type="PANTHER" id="PTHR12389:SF0">
    <property type="entry name" value="E3 UBIQUITIN-PROTEIN LIGASE LISTERIN"/>
    <property type="match status" value="1"/>
</dbReference>
<evidence type="ECO:0000256" key="9">
    <source>
        <dbReference type="ARBA" id="ARBA00022723"/>
    </source>
</evidence>
<dbReference type="SMART" id="SM01197">
    <property type="entry name" value="FANCL_C"/>
    <property type="match status" value="1"/>
</dbReference>
<evidence type="ECO:0000256" key="5">
    <source>
        <dbReference type="ARBA" id="ARBA00012483"/>
    </source>
</evidence>
<reference evidence="18 19" key="1">
    <citation type="journal article" date="2019" name="Nat. Ecol. Evol.">
        <title>Megaphylogeny resolves global patterns of mushroom evolution.</title>
        <authorList>
            <person name="Varga T."/>
            <person name="Krizsan K."/>
            <person name="Foldi C."/>
            <person name="Dima B."/>
            <person name="Sanchez-Garcia M."/>
            <person name="Sanchez-Ramirez S."/>
            <person name="Szollosi G.J."/>
            <person name="Szarkandi J.G."/>
            <person name="Papp V."/>
            <person name="Albert L."/>
            <person name="Andreopoulos W."/>
            <person name="Angelini C."/>
            <person name="Antonin V."/>
            <person name="Barry K.W."/>
            <person name="Bougher N.L."/>
            <person name="Buchanan P."/>
            <person name="Buyck B."/>
            <person name="Bense V."/>
            <person name="Catcheside P."/>
            <person name="Chovatia M."/>
            <person name="Cooper J."/>
            <person name="Damon W."/>
            <person name="Desjardin D."/>
            <person name="Finy P."/>
            <person name="Geml J."/>
            <person name="Haridas S."/>
            <person name="Hughes K."/>
            <person name="Justo A."/>
            <person name="Karasinski D."/>
            <person name="Kautmanova I."/>
            <person name="Kiss B."/>
            <person name="Kocsube S."/>
            <person name="Kotiranta H."/>
            <person name="LaButti K.M."/>
            <person name="Lechner B.E."/>
            <person name="Liimatainen K."/>
            <person name="Lipzen A."/>
            <person name="Lukacs Z."/>
            <person name="Mihaltcheva S."/>
            <person name="Morgado L.N."/>
            <person name="Niskanen T."/>
            <person name="Noordeloos M.E."/>
            <person name="Ohm R.A."/>
            <person name="Ortiz-Santana B."/>
            <person name="Ovrebo C."/>
            <person name="Racz N."/>
            <person name="Riley R."/>
            <person name="Savchenko A."/>
            <person name="Shiryaev A."/>
            <person name="Soop K."/>
            <person name="Spirin V."/>
            <person name="Szebenyi C."/>
            <person name="Tomsovsky M."/>
            <person name="Tulloss R.E."/>
            <person name="Uehling J."/>
            <person name="Grigoriev I.V."/>
            <person name="Vagvolgyi C."/>
            <person name="Papp T."/>
            <person name="Martin F.M."/>
            <person name="Miettinen O."/>
            <person name="Hibbett D.S."/>
            <person name="Nagy L.G."/>
        </authorList>
    </citation>
    <scope>NUCLEOTIDE SEQUENCE [LARGE SCALE GENOMIC DNA]</scope>
    <source>
        <strain evidence="18 19">CBS 309.79</strain>
    </source>
</reference>
<dbReference type="GO" id="GO:0008270">
    <property type="term" value="F:zinc ion binding"/>
    <property type="evidence" value="ECO:0007669"/>
    <property type="project" value="UniProtKB-KW"/>
</dbReference>
<keyword evidence="10" id="KW-0677">Repeat</keyword>
<comment type="function">
    <text evidence="14">E3 ubiquitin-protein ligase component of the ribosome quality control complex (RQC), a ribosome-associated complex that mediates ubiquitination and extraction of incompletely synthesized nascent chains for proteasomal degradation. Mediates ubiquitination of proteins derived from mRNAs lacking stop codons (non-stop proteins) and other translation arrest products induced by poly-lysine sequences and tandem rare codons. Ubiquitination leads to CDC48 recruitment for extraction and degradation of the incomplete translation product. May indirectly play a role in chromatin function and transcription.</text>
</comment>
<keyword evidence="8" id="KW-0808">Transferase</keyword>